<reference evidence="2" key="1">
    <citation type="journal article" date="2020" name="Stud. Mycol.">
        <title>101 Dothideomycetes genomes: A test case for predicting lifestyles and emergence of pathogens.</title>
        <authorList>
            <person name="Haridas S."/>
            <person name="Albert R."/>
            <person name="Binder M."/>
            <person name="Bloem J."/>
            <person name="LaButti K."/>
            <person name="Salamov A."/>
            <person name="Andreopoulos B."/>
            <person name="Baker S."/>
            <person name="Barry K."/>
            <person name="Bills G."/>
            <person name="Bluhm B."/>
            <person name="Cannon C."/>
            <person name="Castanera R."/>
            <person name="Culley D."/>
            <person name="Daum C."/>
            <person name="Ezra D."/>
            <person name="Gonzalez J."/>
            <person name="Henrissat B."/>
            <person name="Kuo A."/>
            <person name="Liang C."/>
            <person name="Lipzen A."/>
            <person name="Lutzoni F."/>
            <person name="Magnuson J."/>
            <person name="Mondo S."/>
            <person name="Nolan M."/>
            <person name="Ohm R."/>
            <person name="Pangilinan J."/>
            <person name="Park H.-J."/>
            <person name="Ramirez L."/>
            <person name="Alfaro M."/>
            <person name="Sun H."/>
            <person name="Tritt A."/>
            <person name="Yoshinaga Y."/>
            <person name="Zwiers L.-H."/>
            <person name="Turgeon B."/>
            <person name="Goodwin S."/>
            <person name="Spatafora J."/>
            <person name="Crous P."/>
            <person name="Grigoriev I."/>
        </authorList>
    </citation>
    <scope>NUCLEOTIDE SEQUENCE [LARGE SCALE GENOMIC DNA]</scope>
    <source>
        <strain evidence="2">CBS 304.66</strain>
    </source>
</reference>
<dbReference type="EMBL" id="ML986684">
    <property type="protein sequence ID" value="KAF2260291.1"/>
    <property type="molecule type" value="Genomic_DNA"/>
</dbReference>
<dbReference type="Proteomes" id="UP000800093">
    <property type="component" value="Unassembled WGS sequence"/>
</dbReference>
<accession>A0A9P4N677</accession>
<name>A0A9P4N677_9PLEO</name>
<gene>
    <name evidence="1" type="ORF">CC78DRAFT_584964</name>
</gene>
<keyword evidence="2" id="KW-1185">Reference proteome</keyword>
<proteinExistence type="predicted"/>
<evidence type="ECO:0000313" key="2">
    <source>
        <dbReference type="Proteomes" id="UP000800093"/>
    </source>
</evidence>
<organism evidence="1 2">
    <name type="scientific">Lojkania enalia</name>
    <dbReference type="NCBI Taxonomy" id="147567"/>
    <lineage>
        <taxon>Eukaryota</taxon>
        <taxon>Fungi</taxon>
        <taxon>Dikarya</taxon>
        <taxon>Ascomycota</taxon>
        <taxon>Pezizomycotina</taxon>
        <taxon>Dothideomycetes</taxon>
        <taxon>Pleosporomycetidae</taxon>
        <taxon>Pleosporales</taxon>
        <taxon>Pleosporales incertae sedis</taxon>
        <taxon>Lojkania</taxon>
    </lineage>
</organism>
<sequence>MATAFGLCHAAIYSGIATVRPLCPHAANLGSMTKHAKELRLSYELEHVLKLPSRIGSILKLSQHLKPGSLWSMMLFATDEAGTDLKIFEYGWMPSIKCT</sequence>
<comment type="caution">
    <text evidence="1">The sequence shown here is derived from an EMBL/GenBank/DDBJ whole genome shotgun (WGS) entry which is preliminary data.</text>
</comment>
<protein>
    <submittedName>
        <fullName evidence="1">Uncharacterized protein</fullName>
    </submittedName>
</protein>
<evidence type="ECO:0000313" key="1">
    <source>
        <dbReference type="EMBL" id="KAF2260291.1"/>
    </source>
</evidence>
<dbReference type="AlphaFoldDB" id="A0A9P4N677"/>